<keyword evidence="4 10" id="KW-0812">Transmembrane</keyword>
<dbReference type="PANTHER" id="PTHR30309">
    <property type="entry name" value="INNER MEMBRANE PROTEIN YGIH"/>
    <property type="match status" value="1"/>
</dbReference>
<comment type="similarity">
    <text evidence="10">Belongs to the PlsY family.</text>
</comment>
<evidence type="ECO:0000256" key="5">
    <source>
        <dbReference type="ARBA" id="ARBA00022989"/>
    </source>
</evidence>
<comment type="subcellular location">
    <subcellularLocation>
        <location evidence="10">Cell membrane</location>
        <topology evidence="10">Multi-pass membrane protein</topology>
    </subcellularLocation>
</comment>
<reference evidence="12" key="1">
    <citation type="journal article" date="2019" name="Int. J. Syst. Evol. Microbiol.">
        <title>The Global Catalogue of Microorganisms (GCM) 10K type strain sequencing project: providing services to taxonomists for standard genome sequencing and annotation.</title>
        <authorList>
            <consortium name="The Broad Institute Genomics Platform"/>
            <consortium name="The Broad Institute Genome Sequencing Center for Infectious Disease"/>
            <person name="Wu L."/>
            <person name="Ma J."/>
        </authorList>
    </citation>
    <scope>NUCLEOTIDE SEQUENCE [LARGE SCALE GENOMIC DNA]</scope>
    <source>
        <strain evidence="12">TISTR 2241</strain>
    </source>
</reference>
<evidence type="ECO:0000256" key="4">
    <source>
        <dbReference type="ARBA" id="ARBA00022692"/>
    </source>
</evidence>
<comment type="caution">
    <text evidence="11">The sequence shown here is derived from an EMBL/GenBank/DDBJ whole genome shotgun (WGS) entry which is preliminary data.</text>
</comment>
<dbReference type="GO" id="GO:0004366">
    <property type="term" value="F:glycerol-3-phosphate O-acyltransferase activity"/>
    <property type="evidence" value="ECO:0007669"/>
    <property type="project" value="UniProtKB-EC"/>
</dbReference>
<dbReference type="EMBL" id="JBHUMR010000013">
    <property type="protein sequence ID" value="MFD2617654.1"/>
    <property type="molecule type" value="Genomic_DNA"/>
</dbReference>
<keyword evidence="8 10" id="KW-0594">Phospholipid biosynthesis</keyword>
<evidence type="ECO:0000256" key="3">
    <source>
        <dbReference type="ARBA" id="ARBA00022679"/>
    </source>
</evidence>
<comment type="subunit">
    <text evidence="10">Probably interacts with PlsX.</text>
</comment>
<dbReference type="HAMAP" id="MF_01043">
    <property type="entry name" value="PlsY"/>
    <property type="match status" value="1"/>
</dbReference>
<dbReference type="Pfam" id="PF02660">
    <property type="entry name" value="G3P_acyltransf"/>
    <property type="match status" value="1"/>
</dbReference>
<feature type="transmembrane region" description="Helical" evidence="10">
    <location>
        <begin position="43"/>
        <end position="71"/>
    </location>
</feature>
<evidence type="ECO:0000313" key="12">
    <source>
        <dbReference type="Proteomes" id="UP001597458"/>
    </source>
</evidence>
<evidence type="ECO:0000256" key="1">
    <source>
        <dbReference type="ARBA" id="ARBA00022475"/>
    </source>
</evidence>
<comment type="pathway">
    <text evidence="10">Lipid metabolism; phospholipid metabolism.</text>
</comment>
<keyword evidence="3 10" id="KW-0808">Transferase</keyword>
<keyword evidence="2 10" id="KW-0444">Lipid biosynthesis</keyword>
<proteinExistence type="inferred from homology"/>
<keyword evidence="1 10" id="KW-1003">Cell membrane</keyword>
<keyword evidence="5 10" id="KW-1133">Transmembrane helix</keyword>
<organism evidence="11 12">
    <name type="scientific">Terrilactibacillus laevilacticus</name>
    <dbReference type="NCBI Taxonomy" id="1380157"/>
    <lineage>
        <taxon>Bacteria</taxon>
        <taxon>Bacillati</taxon>
        <taxon>Bacillota</taxon>
        <taxon>Bacilli</taxon>
        <taxon>Bacillales</taxon>
        <taxon>Bacillaceae</taxon>
        <taxon>Terrilactibacillus</taxon>
    </lineage>
</organism>
<evidence type="ECO:0000256" key="2">
    <source>
        <dbReference type="ARBA" id="ARBA00022516"/>
    </source>
</evidence>
<comment type="function">
    <text evidence="10">Catalyzes the transfer of an acyl group from acyl-phosphate (acyl-PO(4)) to glycerol-3-phosphate (G3P) to form lysophosphatidic acid (LPA). This enzyme utilizes acyl-phosphate as fatty acyl donor, but not acyl-CoA or acyl-ACP.</text>
</comment>
<accession>A0ABW5PSJ9</accession>
<keyword evidence="11" id="KW-0012">Acyltransferase</keyword>
<keyword evidence="6 10" id="KW-0443">Lipid metabolism</keyword>
<dbReference type="RefSeq" id="WP_246092766.1">
    <property type="nucleotide sequence ID" value="NZ_JBHUMR010000013.1"/>
</dbReference>
<keyword evidence="9 10" id="KW-1208">Phospholipid metabolism</keyword>
<dbReference type="PANTHER" id="PTHR30309:SF0">
    <property type="entry name" value="GLYCEROL-3-PHOSPHATE ACYLTRANSFERASE-RELATED"/>
    <property type="match status" value="1"/>
</dbReference>
<feature type="transmembrane region" description="Helical" evidence="10">
    <location>
        <begin position="6"/>
        <end position="22"/>
    </location>
</feature>
<evidence type="ECO:0000256" key="10">
    <source>
        <dbReference type="HAMAP-Rule" id="MF_01043"/>
    </source>
</evidence>
<evidence type="ECO:0000313" key="11">
    <source>
        <dbReference type="EMBL" id="MFD2617654.1"/>
    </source>
</evidence>
<dbReference type="Proteomes" id="UP001597458">
    <property type="component" value="Unassembled WGS sequence"/>
</dbReference>
<evidence type="ECO:0000256" key="6">
    <source>
        <dbReference type="ARBA" id="ARBA00023098"/>
    </source>
</evidence>
<evidence type="ECO:0000256" key="9">
    <source>
        <dbReference type="ARBA" id="ARBA00023264"/>
    </source>
</evidence>
<dbReference type="SMART" id="SM01207">
    <property type="entry name" value="G3P_acyltransf"/>
    <property type="match status" value="1"/>
</dbReference>
<protein>
    <recommendedName>
        <fullName evidence="10">Glycerol-3-phosphate acyltransferase</fullName>
    </recommendedName>
    <alternativeName>
        <fullName evidence="10">Acyl-PO4 G3P acyltransferase</fullName>
    </alternativeName>
    <alternativeName>
        <fullName evidence="10">Acyl-phosphate--glycerol-3-phosphate acyltransferase</fullName>
    </alternativeName>
    <alternativeName>
        <fullName evidence="10">G3P acyltransferase</fullName>
        <shortName evidence="10">GPAT</shortName>
        <ecNumber evidence="10">2.3.1.275</ecNumber>
    </alternativeName>
    <alternativeName>
        <fullName evidence="10">Lysophosphatidic acid synthase</fullName>
        <shortName evidence="10">LPA synthase</shortName>
    </alternativeName>
</protein>
<sequence>MMFISFVLAYLIGSVSFSYLITKKIKKVDIRKEGSGNAGATNTLRVLGVGPAIGVLILDVLKGVVAILIAQALHLDLWAIALSGLCAILGHNFPVFFGFKGGKGVATTIGVFIMLLPIPFVIAGVIGLILIAITRYVSLGSIILIILTPTLSLIIGNYSNSITAIGFLIVVLAIWQHRMNIVRLFHGEENKLGQKKEA</sequence>
<feature type="transmembrane region" description="Helical" evidence="10">
    <location>
        <begin position="111"/>
        <end position="136"/>
    </location>
</feature>
<name>A0ABW5PSJ9_9BACI</name>
<comment type="catalytic activity">
    <reaction evidence="10">
        <text>an acyl phosphate + sn-glycerol 3-phosphate = a 1-acyl-sn-glycero-3-phosphate + phosphate</text>
        <dbReference type="Rhea" id="RHEA:34075"/>
        <dbReference type="ChEBI" id="CHEBI:43474"/>
        <dbReference type="ChEBI" id="CHEBI:57597"/>
        <dbReference type="ChEBI" id="CHEBI:57970"/>
        <dbReference type="ChEBI" id="CHEBI:59918"/>
        <dbReference type="EC" id="2.3.1.275"/>
    </reaction>
</comment>
<evidence type="ECO:0000256" key="7">
    <source>
        <dbReference type="ARBA" id="ARBA00023136"/>
    </source>
</evidence>
<dbReference type="InterPro" id="IPR003811">
    <property type="entry name" value="G3P_acylTferase_PlsY"/>
</dbReference>
<keyword evidence="7 10" id="KW-0472">Membrane</keyword>
<evidence type="ECO:0000256" key="8">
    <source>
        <dbReference type="ARBA" id="ARBA00023209"/>
    </source>
</evidence>
<keyword evidence="12" id="KW-1185">Reference proteome</keyword>
<dbReference type="NCBIfam" id="TIGR00023">
    <property type="entry name" value="glycerol-3-phosphate 1-O-acyltransferase PlsY"/>
    <property type="match status" value="1"/>
</dbReference>
<dbReference type="EC" id="2.3.1.275" evidence="10"/>
<feature type="transmembrane region" description="Helical" evidence="10">
    <location>
        <begin position="142"/>
        <end position="175"/>
    </location>
</feature>
<gene>
    <name evidence="10 11" type="primary">plsY</name>
    <name evidence="11" type="ORF">ACFSTF_10095</name>
</gene>
<feature type="transmembrane region" description="Helical" evidence="10">
    <location>
        <begin position="77"/>
        <end position="99"/>
    </location>
</feature>